<dbReference type="Proteomes" id="UP000078572">
    <property type="component" value="Chromosome 2"/>
</dbReference>
<dbReference type="PANTHER" id="PTHR30033">
    <property type="entry name" value="FLAGELLAR HOOK-ASSOCIATED PROTEIN 1"/>
    <property type="match status" value="1"/>
</dbReference>
<dbReference type="InterPro" id="IPR049119">
    <property type="entry name" value="FlgK_D2-like"/>
</dbReference>
<evidence type="ECO:0000256" key="6">
    <source>
        <dbReference type="ARBA" id="ARBA00023143"/>
    </source>
</evidence>
<dbReference type="Pfam" id="PF22638">
    <property type="entry name" value="FlgK_D1"/>
    <property type="match status" value="1"/>
</dbReference>
<dbReference type="Pfam" id="PF21158">
    <property type="entry name" value="flgK_1st_1"/>
    <property type="match status" value="1"/>
</dbReference>
<keyword evidence="12" id="KW-0966">Cell projection</keyword>
<comment type="similarity">
    <text evidence="3">Belongs to the flagella basal body rod proteins family.</text>
</comment>
<evidence type="ECO:0000256" key="1">
    <source>
        <dbReference type="ARBA" id="ARBA00004365"/>
    </source>
</evidence>
<dbReference type="OrthoDB" id="9802553at2"/>
<dbReference type="STRING" id="190721.ACS15_5133"/>
<protein>
    <recommendedName>
        <fullName evidence="4">Flagellar hook-associated protein 1</fullName>
    </recommendedName>
</protein>
<feature type="domain" description="Flagellar hook-associated protein FlgK helical" evidence="11">
    <location>
        <begin position="95"/>
        <end position="327"/>
    </location>
</feature>
<evidence type="ECO:0000259" key="8">
    <source>
        <dbReference type="Pfam" id="PF06429"/>
    </source>
</evidence>
<keyword evidence="6" id="KW-0975">Bacterial flagellum</keyword>
<evidence type="ECO:0000256" key="5">
    <source>
        <dbReference type="ARBA" id="ARBA00022525"/>
    </source>
</evidence>
<evidence type="ECO:0000259" key="11">
    <source>
        <dbReference type="Pfam" id="PF22638"/>
    </source>
</evidence>
<feature type="domain" description="Flagellar basal body rod protein N-terminal" evidence="7">
    <location>
        <begin position="6"/>
        <end position="35"/>
    </location>
</feature>
<dbReference type="SUPFAM" id="SSF64518">
    <property type="entry name" value="Phase 1 flagellin"/>
    <property type="match status" value="2"/>
</dbReference>
<evidence type="ECO:0000256" key="4">
    <source>
        <dbReference type="ARBA" id="ARBA00016244"/>
    </source>
</evidence>
<keyword evidence="13" id="KW-1185">Reference proteome</keyword>
<evidence type="ECO:0000259" key="10">
    <source>
        <dbReference type="Pfam" id="PF21159"/>
    </source>
</evidence>
<sequence length="645" mass="65686">MSSSLLNIGATGLQVANINLQVTGNNIANANTPGYSRQEAVQTENIPLYAGVGYLGQGANVTTVKRIYDQFLTAQVQSGQAATSSADQLNSLVSGLSQYMSDSNSGLSSALTSFFNGADGLTSNPSSTTARQVFLNAAAGLQSRFNSIAGQLTSLSGQVNTQVQTQISSVNSVAQQIAGLNDQIAKAEASTGQPANDLRDQRDQLVQTLNKSIKASVVQTGDGQYNIYVGNGQALVQGNQSYQLAAVPSQYDPTQLSVGYKSPAGTVNIDDSQLGGGALGGLLDFRRNTLIPAQNSLGKLAAAVSADVNAQNNLGMDANGKMGTNLFSVAGPTVAASSNNTGSATVTASITNANAGQGYDYQIKYQGGAYTVSHYPDGSASVTVTSWPTTIDGVTMNLSGTMNSGDSFLVRPTANAASSMQTLTTDYHNVAAATPVVLNQGSNNTGSATVSSIGVDSTYAGAPLTSPVNLTYSSAVGGSLSGFPGSVTVNVNGTNTTYSGGTAPYTQGATYSFNGVQLTLSGTPANNDTFAVSANTANSTDGGNASALAKLRNATLLDGGTTSIGSSWNNLVTKVGVQANTASSNLTSQKALLASSQQQQSSVSGVSLDDEAMNLMKYQQAYQASAKVMQTANTLFDSLLSIAGG</sequence>
<dbReference type="InterPro" id="IPR049474">
    <property type="entry name" value="FlgK_D3"/>
</dbReference>
<dbReference type="AlphaFoldDB" id="A0A192A577"/>
<dbReference type="NCBIfam" id="TIGR02492">
    <property type="entry name" value="flgK_ends"/>
    <property type="match status" value="1"/>
</dbReference>
<dbReference type="Pfam" id="PF06429">
    <property type="entry name" value="Flg_bbr_C"/>
    <property type="match status" value="1"/>
</dbReference>
<feature type="domain" description="Flagellar hook-associated protein 1 D2-like" evidence="9">
    <location>
        <begin position="337"/>
        <end position="412"/>
    </location>
</feature>
<keyword evidence="12" id="KW-0282">Flagellum</keyword>
<dbReference type="EMBL" id="CP016023">
    <property type="protein sequence ID" value="ANJ75498.1"/>
    <property type="molecule type" value="Genomic_DNA"/>
</dbReference>
<organism evidence="12 13">
    <name type="scientific">Ralstonia insidiosa</name>
    <dbReference type="NCBI Taxonomy" id="190721"/>
    <lineage>
        <taxon>Bacteria</taxon>
        <taxon>Pseudomonadati</taxon>
        <taxon>Pseudomonadota</taxon>
        <taxon>Betaproteobacteria</taxon>
        <taxon>Burkholderiales</taxon>
        <taxon>Burkholderiaceae</taxon>
        <taxon>Ralstonia</taxon>
    </lineage>
</organism>
<proteinExistence type="inferred from homology"/>
<dbReference type="InterPro" id="IPR001444">
    <property type="entry name" value="Flag_bb_rod_N"/>
</dbReference>
<dbReference type="InterPro" id="IPR010930">
    <property type="entry name" value="Flg_bb/hook_C_dom"/>
</dbReference>
<dbReference type="GO" id="GO:0005198">
    <property type="term" value="F:structural molecule activity"/>
    <property type="evidence" value="ECO:0007669"/>
    <property type="project" value="InterPro"/>
</dbReference>
<dbReference type="PROSITE" id="PS00588">
    <property type="entry name" value="FLAGELLA_BB_ROD"/>
    <property type="match status" value="1"/>
</dbReference>
<dbReference type="GO" id="GO:0005576">
    <property type="term" value="C:extracellular region"/>
    <property type="evidence" value="ECO:0007669"/>
    <property type="project" value="UniProtKB-SubCell"/>
</dbReference>
<dbReference type="PANTHER" id="PTHR30033:SF1">
    <property type="entry name" value="FLAGELLAR HOOK-ASSOCIATED PROTEIN 1"/>
    <property type="match status" value="1"/>
</dbReference>
<dbReference type="RefSeq" id="WP_064808131.1">
    <property type="nucleotide sequence ID" value="NZ_CP016023.1"/>
</dbReference>
<evidence type="ECO:0000259" key="7">
    <source>
        <dbReference type="Pfam" id="PF00460"/>
    </source>
</evidence>
<dbReference type="InterPro" id="IPR002371">
    <property type="entry name" value="FlgK"/>
</dbReference>
<dbReference type="InterPro" id="IPR053927">
    <property type="entry name" value="FlgK_helical"/>
</dbReference>
<evidence type="ECO:0000256" key="3">
    <source>
        <dbReference type="ARBA" id="ARBA00009677"/>
    </source>
</evidence>
<feature type="domain" description="Flagellar hook-associated protein 1 D3" evidence="10">
    <location>
        <begin position="435"/>
        <end position="534"/>
    </location>
</feature>
<evidence type="ECO:0000256" key="2">
    <source>
        <dbReference type="ARBA" id="ARBA00004613"/>
    </source>
</evidence>
<dbReference type="GeneID" id="61529047"/>
<accession>A0A192A577</accession>
<dbReference type="Pfam" id="PF00460">
    <property type="entry name" value="Flg_bb_rod"/>
    <property type="match status" value="1"/>
</dbReference>
<evidence type="ECO:0000313" key="12">
    <source>
        <dbReference type="EMBL" id="ANJ75498.1"/>
    </source>
</evidence>
<evidence type="ECO:0000313" key="13">
    <source>
        <dbReference type="Proteomes" id="UP000078572"/>
    </source>
</evidence>
<reference evidence="13" key="1">
    <citation type="submission" date="2016-06" db="EMBL/GenBank/DDBJ databases">
        <authorList>
            <person name="Xu Y."/>
            <person name="Nagy A."/>
            <person name="Yan X."/>
            <person name="Kim S.W."/>
            <person name="Haley B."/>
            <person name="Liu N.T."/>
            <person name="Nou X."/>
        </authorList>
    </citation>
    <scope>NUCLEOTIDE SEQUENCE [LARGE SCALE GENOMIC DNA]</scope>
    <source>
        <strain evidence="13">ATCC 49129</strain>
    </source>
</reference>
<comment type="subcellular location">
    <subcellularLocation>
        <location evidence="1">Bacterial flagellum</location>
    </subcellularLocation>
    <subcellularLocation>
        <location evidence="2">Secreted</location>
    </subcellularLocation>
</comment>
<dbReference type="GO" id="GO:0044780">
    <property type="term" value="P:bacterial-type flagellum assembly"/>
    <property type="evidence" value="ECO:0007669"/>
    <property type="project" value="InterPro"/>
</dbReference>
<dbReference type="InterPro" id="IPR019776">
    <property type="entry name" value="Flagellar_basal_body_rod_CS"/>
</dbReference>
<name>A0A192A577_9RALS</name>
<gene>
    <name evidence="12" type="ORF">A9Y76_23680</name>
</gene>
<keyword evidence="5" id="KW-0964">Secreted</keyword>
<dbReference type="GO" id="GO:0009424">
    <property type="term" value="C:bacterial-type flagellum hook"/>
    <property type="evidence" value="ECO:0007669"/>
    <property type="project" value="InterPro"/>
</dbReference>
<dbReference type="Pfam" id="PF21159">
    <property type="entry name" value="FlgK_2nd"/>
    <property type="match status" value="1"/>
</dbReference>
<dbReference type="PRINTS" id="PR01005">
    <property type="entry name" value="FLGHOOKAP1"/>
</dbReference>
<evidence type="ECO:0000259" key="9">
    <source>
        <dbReference type="Pfam" id="PF21158"/>
    </source>
</evidence>
<keyword evidence="12" id="KW-0969">Cilium</keyword>
<feature type="domain" description="Flagellar basal-body/hook protein C-terminal" evidence="8">
    <location>
        <begin position="598"/>
        <end position="641"/>
    </location>
</feature>